<sequence>MRNAARETGVVEGERKIDVVVLFWVTKLEFGVRFLSAVRGLKRKYEEHAKKSFKDLVIQNSTIIRLHESLAKIYMAGCKKTRTDTRIYAGQMCLRNKQTDY</sequence>
<name>A0A7G9Z5Z6_9EURY</name>
<protein>
    <submittedName>
        <fullName evidence="1">Uncharacterized protein</fullName>
    </submittedName>
</protein>
<gene>
    <name evidence="1" type="ORF">EEOEGNLI_00017</name>
</gene>
<dbReference type="AlphaFoldDB" id="A0A7G9Z5Z6"/>
<proteinExistence type="predicted"/>
<evidence type="ECO:0000313" key="1">
    <source>
        <dbReference type="EMBL" id="QNO55680.1"/>
    </source>
</evidence>
<reference evidence="1" key="1">
    <citation type="submission" date="2020-06" db="EMBL/GenBank/DDBJ databases">
        <title>Unique genomic features of the anaerobic methanotrophic archaea.</title>
        <authorList>
            <person name="Chadwick G.L."/>
            <person name="Skennerton C.T."/>
            <person name="Laso-Perez R."/>
            <person name="Leu A.O."/>
            <person name="Speth D.R."/>
            <person name="Yu H."/>
            <person name="Morgan-Lang C."/>
            <person name="Hatzenpichler R."/>
            <person name="Goudeau D."/>
            <person name="Malmstrom R."/>
            <person name="Brazelton W.J."/>
            <person name="Woyke T."/>
            <person name="Hallam S.J."/>
            <person name="Tyson G.W."/>
            <person name="Wegener G."/>
            <person name="Boetius A."/>
            <person name="Orphan V."/>
        </authorList>
    </citation>
    <scope>NUCLEOTIDE SEQUENCE</scope>
</reference>
<organism evidence="1">
    <name type="scientific">Candidatus Methanophaga sp. ANME-1 ERB7</name>
    <dbReference type="NCBI Taxonomy" id="2759913"/>
    <lineage>
        <taxon>Archaea</taxon>
        <taxon>Methanobacteriati</taxon>
        <taxon>Methanobacteriota</taxon>
        <taxon>Stenosarchaea group</taxon>
        <taxon>Methanomicrobia</taxon>
        <taxon>Candidatus Methanophagales</taxon>
        <taxon>Candidatus Methanophagaceae</taxon>
        <taxon>Candidatus Methanophaga</taxon>
    </lineage>
</organism>
<dbReference type="EMBL" id="MT631625">
    <property type="protein sequence ID" value="QNO55680.1"/>
    <property type="molecule type" value="Genomic_DNA"/>
</dbReference>
<accession>A0A7G9Z5Z6</accession>